<accession>A0A388K8A9</accession>
<dbReference type="EMBL" id="BFEA01000071">
    <property type="protein sequence ID" value="GBG66288.1"/>
    <property type="molecule type" value="Genomic_DNA"/>
</dbReference>
<sequence length="202" mass="22558">MVEALRSQVGVRLEAVGGEASSRPPYREVMSNMLQIVWELQHLQTEGLMDGQLEALKRCCDDIFEEGQDVDAALEEEFYLHLFETEDADYTDVCTTGNDELEEGRTGVDIALPTDKNAIDNNMFVQVWGIDTRIVNLGLSDNNVNNKNNNNNNNNNTSNNHDVGIVGIDKITTVERDTGATCTLDCDNNNSDNDNDINNKQW</sequence>
<keyword evidence="2" id="KW-1185">Reference proteome</keyword>
<reference evidence="1 2" key="1">
    <citation type="journal article" date="2018" name="Cell">
        <title>The Chara Genome: Secondary Complexity and Implications for Plant Terrestrialization.</title>
        <authorList>
            <person name="Nishiyama T."/>
            <person name="Sakayama H."/>
            <person name="Vries J.D."/>
            <person name="Buschmann H."/>
            <person name="Saint-Marcoux D."/>
            <person name="Ullrich K.K."/>
            <person name="Haas F.B."/>
            <person name="Vanderstraeten L."/>
            <person name="Becker D."/>
            <person name="Lang D."/>
            <person name="Vosolsobe S."/>
            <person name="Rombauts S."/>
            <person name="Wilhelmsson P.K.I."/>
            <person name="Janitza P."/>
            <person name="Kern R."/>
            <person name="Heyl A."/>
            <person name="Rumpler F."/>
            <person name="Villalobos L.I.A.C."/>
            <person name="Clay J.M."/>
            <person name="Skokan R."/>
            <person name="Toyoda A."/>
            <person name="Suzuki Y."/>
            <person name="Kagoshima H."/>
            <person name="Schijlen E."/>
            <person name="Tajeshwar N."/>
            <person name="Catarino B."/>
            <person name="Hetherington A.J."/>
            <person name="Saltykova A."/>
            <person name="Bonnot C."/>
            <person name="Breuninger H."/>
            <person name="Symeonidi A."/>
            <person name="Radhakrishnan G.V."/>
            <person name="Van Nieuwerburgh F."/>
            <person name="Deforce D."/>
            <person name="Chang C."/>
            <person name="Karol K.G."/>
            <person name="Hedrich R."/>
            <person name="Ulvskov P."/>
            <person name="Glockner G."/>
            <person name="Delwiche C.F."/>
            <person name="Petrasek J."/>
            <person name="Van de Peer Y."/>
            <person name="Friml J."/>
            <person name="Beilby M."/>
            <person name="Dolan L."/>
            <person name="Kohara Y."/>
            <person name="Sugano S."/>
            <person name="Fujiyama A."/>
            <person name="Delaux P.-M."/>
            <person name="Quint M."/>
            <person name="TheiBen G."/>
            <person name="Hagemann M."/>
            <person name="Harholt J."/>
            <person name="Dunand C."/>
            <person name="Zachgo S."/>
            <person name="Langdale J."/>
            <person name="Maumus F."/>
            <person name="Straeten D.V.D."/>
            <person name="Gould S.B."/>
            <person name="Rensing S.A."/>
        </authorList>
    </citation>
    <scope>NUCLEOTIDE SEQUENCE [LARGE SCALE GENOMIC DNA]</scope>
    <source>
        <strain evidence="1 2">S276</strain>
    </source>
</reference>
<dbReference type="Gramene" id="GBG66288">
    <property type="protein sequence ID" value="GBG66288"/>
    <property type="gene ID" value="CBR_g57887"/>
</dbReference>
<name>A0A388K8A9_CHABU</name>
<evidence type="ECO:0000313" key="1">
    <source>
        <dbReference type="EMBL" id="GBG66288.1"/>
    </source>
</evidence>
<dbReference type="AlphaFoldDB" id="A0A388K8A9"/>
<dbReference type="Proteomes" id="UP000265515">
    <property type="component" value="Unassembled WGS sequence"/>
</dbReference>
<evidence type="ECO:0000313" key="2">
    <source>
        <dbReference type="Proteomes" id="UP000265515"/>
    </source>
</evidence>
<proteinExistence type="predicted"/>
<gene>
    <name evidence="1" type="ORF">CBR_g57887</name>
</gene>
<organism evidence="1 2">
    <name type="scientific">Chara braunii</name>
    <name type="common">Braun's stonewort</name>
    <dbReference type="NCBI Taxonomy" id="69332"/>
    <lineage>
        <taxon>Eukaryota</taxon>
        <taxon>Viridiplantae</taxon>
        <taxon>Streptophyta</taxon>
        <taxon>Charophyceae</taxon>
        <taxon>Charales</taxon>
        <taxon>Characeae</taxon>
        <taxon>Chara</taxon>
    </lineage>
</organism>
<protein>
    <submittedName>
        <fullName evidence="1">Uncharacterized protein</fullName>
    </submittedName>
</protein>
<comment type="caution">
    <text evidence="1">The sequence shown here is derived from an EMBL/GenBank/DDBJ whole genome shotgun (WGS) entry which is preliminary data.</text>
</comment>